<comment type="caution">
    <text evidence="1">The sequence shown here is derived from an EMBL/GenBank/DDBJ whole genome shotgun (WGS) entry which is preliminary data.</text>
</comment>
<keyword evidence="2" id="KW-1185">Reference proteome</keyword>
<name>A0ABX1LXS3_9CYAN</name>
<proteinExistence type="predicted"/>
<dbReference type="Gene3D" id="3.40.50.2000">
    <property type="entry name" value="Glycogen Phosphorylase B"/>
    <property type="match status" value="1"/>
</dbReference>
<dbReference type="Proteomes" id="UP000738376">
    <property type="component" value="Unassembled WGS sequence"/>
</dbReference>
<organism evidence="1 2">
    <name type="scientific">Pseudanabaena yagii GIHE-NHR1</name>
    <dbReference type="NCBI Taxonomy" id="2722753"/>
    <lineage>
        <taxon>Bacteria</taxon>
        <taxon>Bacillati</taxon>
        <taxon>Cyanobacteriota</taxon>
        <taxon>Cyanophyceae</taxon>
        <taxon>Pseudanabaenales</taxon>
        <taxon>Pseudanabaenaceae</taxon>
        <taxon>Pseudanabaena</taxon>
        <taxon>Pseudanabaena yagii</taxon>
    </lineage>
</organism>
<dbReference type="EMBL" id="JAAVJL010000001">
    <property type="protein sequence ID" value="NMF58662.1"/>
    <property type="molecule type" value="Genomic_DNA"/>
</dbReference>
<evidence type="ECO:0000313" key="2">
    <source>
        <dbReference type="Proteomes" id="UP000738376"/>
    </source>
</evidence>
<dbReference type="PANTHER" id="PTHR12526">
    <property type="entry name" value="GLYCOSYLTRANSFERASE"/>
    <property type="match status" value="1"/>
</dbReference>
<gene>
    <name evidence="1" type="ORF">HC246_11685</name>
</gene>
<dbReference type="Pfam" id="PF13692">
    <property type="entry name" value="Glyco_trans_1_4"/>
    <property type="match status" value="1"/>
</dbReference>
<accession>A0ABX1LXS3</accession>
<protein>
    <submittedName>
        <fullName evidence="1">Glycosyltransferase family 4 protein</fullName>
    </submittedName>
</protein>
<reference evidence="1 2" key="1">
    <citation type="submission" date="2020-03" db="EMBL/GenBank/DDBJ databases">
        <title>Draft Genome Sequence of 2-Methylisoborneol Producing Pseudanabaena yagii Strain GIHE-NHR1 Isolated from North Han River in South Korea.</title>
        <authorList>
            <person name="Jeong J."/>
        </authorList>
    </citation>
    <scope>NUCLEOTIDE SEQUENCE [LARGE SCALE GENOMIC DNA]</scope>
    <source>
        <strain evidence="1 2">GIHE-NHR1</strain>
    </source>
</reference>
<sequence>MLTETISSISNPSQSQQLGGFVFISSCFDVWGGSEELFGATAKCLKQQGHEVYVFKLQISTHPRILELQAAGVKVIALNSLRFLKVKHLAFISIYYLVRLLSFLPIPTRCYFIHKQSLMLQTLKQIEPSLVVISQKDSDNIDPQRSFLLHTLRRIEPSLVVISQGDNFDGVKYAEICLELNLPYTIISQKASDTFLPYGNLRRMMQDMYRKAKFSFFVSQHNLSLTESQIGYSLTNAEVIRNPHRALIPEALPYPLIENDCFKIACVARLWILDKGQDILLKVLAQDKWQNRNLQISFFGEGIDRDALMDISTLLGIKNVRFHGFVNNILDIWHHHHALIMPSRAEGLPIALVEAMMCGRLGIVTDVGGISEVVEDNLTGFVSKGAFFTAVDEAMERAWQRRYEWEYIGKQSSIYIRKIIPPYPEKIFADKLIKLSNSQRWK</sequence>
<dbReference type="PANTHER" id="PTHR12526:SF627">
    <property type="entry name" value="D-RHAMNOSYLTRANSFERASE WBPZ"/>
    <property type="match status" value="1"/>
</dbReference>
<evidence type="ECO:0000313" key="1">
    <source>
        <dbReference type="EMBL" id="NMF58662.1"/>
    </source>
</evidence>
<dbReference type="SUPFAM" id="SSF53756">
    <property type="entry name" value="UDP-Glycosyltransferase/glycogen phosphorylase"/>
    <property type="match status" value="1"/>
</dbReference>